<evidence type="ECO:0000313" key="3">
    <source>
        <dbReference type="Proteomes" id="UP000654075"/>
    </source>
</evidence>
<dbReference type="EMBL" id="CAJNNV010002261">
    <property type="protein sequence ID" value="CAE8586889.1"/>
    <property type="molecule type" value="Genomic_DNA"/>
</dbReference>
<feature type="region of interest" description="Disordered" evidence="1">
    <location>
        <begin position="120"/>
        <end position="151"/>
    </location>
</feature>
<dbReference type="Proteomes" id="UP000654075">
    <property type="component" value="Unassembled WGS sequence"/>
</dbReference>
<comment type="caution">
    <text evidence="2">The sequence shown here is derived from an EMBL/GenBank/DDBJ whole genome shotgun (WGS) entry which is preliminary data.</text>
</comment>
<feature type="compositionally biased region" description="Basic and acidic residues" evidence="1">
    <location>
        <begin position="121"/>
        <end position="135"/>
    </location>
</feature>
<sequence length="176" mass="18876">MQHAQWKAAMFDRLQPPYAADAGDSVWWGSVAKPGCGQPLDRHCLHVDTCESHAADWKARSTSVEQFLVCCCTKAGLPNVQFQPLVSGVGRADVAAGGWGKGAAQTLVIEVAVTAAQARHSQRDGARAAEVDTDVKPGVNGQEDEQGTEGRELMLLRVKPLTGRTQRFRVDLAIVG</sequence>
<proteinExistence type="predicted"/>
<name>A0A813DJ57_POLGL</name>
<accession>A0A813DJ57</accession>
<reference evidence="2" key="1">
    <citation type="submission" date="2021-02" db="EMBL/GenBank/DDBJ databases">
        <authorList>
            <person name="Dougan E. K."/>
            <person name="Rhodes N."/>
            <person name="Thang M."/>
            <person name="Chan C."/>
        </authorList>
    </citation>
    <scope>NUCLEOTIDE SEQUENCE</scope>
</reference>
<evidence type="ECO:0000313" key="2">
    <source>
        <dbReference type="EMBL" id="CAE8586889.1"/>
    </source>
</evidence>
<gene>
    <name evidence="2" type="ORF">PGLA1383_LOCUS5734</name>
</gene>
<evidence type="ECO:0000256" key="1">
    <source>
        <dbReference type="SAM" id="MobiDB-lite"/>
    </source>
</evidence>
<keyword evidence="3" id="KW-1185">Reference proteome</keyword>
<organism evidence="2 3">
    <name type="scientific">Polarella glacialis</name>
    <name type="common">Dinoflagellate</name>
    <dbReference type="NCBI Taxonomy" id="89957"/>
    <lineage>
        <taxon>Eukaryota</taxon>
        <taxon>Sar</taxon>
        <taxon>Alveolata</taxon>
        <taxon>Dinophyceae</taxon>
        <taxon>Suessiales</taxon>
        <taxon>Suessiaceae</taxon>
        <taxon>Polarella</taxon>
    </lineage>
</organism>
<protein>
    <submittedName>
        <fullName evidence="2">Uncharacterized protein</fullName>
    </submittedName>
</protein>
<dbReference type="AlphaFoldDB" id="A0A813DJ57"/>